<accession>A0A8D2LP61</accession>
<sequence length="619" mass="68269">MALRRHVKNFVKNYSDAEIKVREATSNDPWGPSSSLMLEISDLTYNTVSLSEIMNMIWHRMNDHGKNWRHVYKSLTLLDYLLKNGSKKVIQRCQEGFFNIQVLKDFHHLDEAGKDQGFHVREKAKQVLALLKDEQLLHNEREIARRTRRRTSYAMLFPQKIPNKGYLTTMPASDPVSEFPPSENIQYFSSKAFPAPDQSQPAQTLNKAETVQETTTLNIIEKKSSEDLIVFSEDESSTAAAQSTFSTEVSREELATDTRAAVSNSWNASALSPSDKTPLPLQKWDSGRKSKSSVVSRVMLKSPLRRQSSVHAQKVAAPWLDLWSSGPEEVTTINKQQVPKPAFTCCRSGVSVETIYKSPTFQSFDPLSSSVTNTMNPTPTSKQFYEPSPTNLRSLNFLIPGTLQTAGLSSHPIPRPDSAGSVGTTSSFSTFSMSSPESAVPNNTPQPHCIPPHGTAYLSSPHGLSSLFFKDLKEKIAHSFSPCPASDIDDNASILSLLPDNSKCSVGKINSFRSRTCRASGESWGNNLVCDISSVPNPGVPPTTNLPSADLLCMSTEQKSMALLEEIKNAVCGLRGDFCSVAQELRTIGSELTNMMVSVQNIDKFFAASQTAKEDSGQL</sequence>
<dbReference type="GO" id="GO:0006897">
    <property type="term" value="P:endocytosis"/>
    <property type="evidence" value="ECO:0007669"/>
    <property type="project" value="TreeGrafter"/>
</dbReference>
<dbReference type="GO" id="GO:0030276">
    <property type="term" value="F:clathrin binding"/>
    <property type="evidence" value="ECO:0007669"/>
    <property type="project" value="TreeGrafter"/>
</dbReference>
<dbReference type="Gene3D" id="1.25.40.90">
    <property type="match status" value="1"/>
</dbReference>
<dbReference type="OrthoDB" id="4033880at2759"/>
<gene>
    <name evidence="3" type="primary">ENTHD1</name>
</gene>
<organism evidence="3 4">
    <name type="scientific">Varanus komodoensis</name>
    <name type="common">Komodo dragon</name>
    <dbReference type="NCBI Taxonomy" id="61221"/>
    <lineage>
        <taxon>Eukaryota</taxon>
        <taxon>Metazoa</taxon>
        <taxon>Chordata</taxon>
        <taxon>Craniata</taxon>
        <taxon>Vertebrata</taxon>
        <taxon>Euteleostomi</taxon>
        <taxon>Lepidosauria</taxon>
        <taxon>Squamata</taxon>
        <taxon>Bifurcata</taxon>
        <taxon>Unidentata</taxon>
        <taxon>Episquamata</taxon>
        <taxon>Toxicofera</taxon>
        <taxon>Anguimorpha</taxon>
        <taxon>Paleoanguimorpha</taxon>
        <taxon>Varanoidea</taxon>
        <taxon>Varanidae</taxon>
        <taxon>Varanus</taxon>
    </lineage>
</organism>
<dbReference type="OMA" id="IMNMLWH"/>
<dbReference type="InterPro" id="IPR008942">
    <property type="entry name" value="ENTH_VHS"/>
</dbReference>
<dbReference type="CTD" id="150350"/>
<proteinExistence type="predicted"/>
<name>A0A8D2LP61_VARKO</name>
<dbReference type="KEGG" id="vko:123036442"/>
<reference evidence="3" key="1">
    <citation type="submission" date="2025-08" db="UniProtKB">
        <authorList>
            <consortium name="Ensembl"/>
        </authorList>
    </citation>
    <scope>IDENTIFICATION</scope>
</reference>
<dbReference type="RefSeq" id="XP_044311628.1">
    <property type="nucleotide sequence ID" value="XM_044455693.1"/>
</dbReference>
<feature type="domain" description="ENTH" evidence="2">
    <location>
        <begin position="9"/>
        <end position="141"/>
    </location>
</feature>
<dbReference type="GO" id="GO:0005768">
    <property type="term" value="C:endosome"/>
    <property type="evidence" value="ECO:0007669"/>
    <property type="project" value="TreeGrafter"/>
</dbReference>
<dbReference type="Ensembl" id="ENSVKKT00000025614.1">
    <property type="protein sequence ID" value="ENSVKKP00000025004.1"/>
    <property type="gene ID" value="ENSVKKG00000016461.1"/>
</dbReference>
<dbReference type="AlphaFoldDB" id="A0A8D2LP61"/>
<protein>
    <submittedName>
        <fullName evidence="3">ENTH domain containing 1</fullName>
    </submittedName>
</protein>
<dbReference type="Proteomes" id="UP000694545">
    <property type="component" value="Unplaced"/>
</dbReference>
<reference evidence="3" key="2">
    <citation type="submission" date="2025-09" db="UniProtKB">
        <authorList>
            <consortium name="Ensembl"/>
        </authorList>
    </citation>
    <scope>IDENTIFICATION</scope>
</reference>
<dbReference type="SUPFAM" id="SSF48464">
    <property type="entry name" value="ENTH/VHS domain"/>
    <property type="match status" value="1"/>
</dbReference>
<dbReference type="CDD" id="cd16990">
    <property type="entry name" value="ENTH_Epsin"/>
    <property type="match status" value="1"/>
</dbReference>
<feature type="region of interest" description="Disordered" evidence="1">
    <location>
        <begin position="263"/>
        <end position="288"/>
    </location>
</feature>
<dbReference type="Pfam" id="PF01417">
    <property type="entry name" value="ENTH"/>
    <property type="match status" value="1"/>
</dbReference>
<dbReference type="InterPro" id="IPR013809">
    <property type="entry name" value="ENTH"/>
</dbReference>
<dbReference type="SMART" id="SM00273">
    <property type="entry name" value="ENTH"/>
    <property type="match status" value="1"/>
</dbReference>
<dbReference type="GO" id="GO:0005886">
    <property type="term" value="C:plasma membrane"/>
    <property type="evidence" value="ECO:0007669"/>
    <property type="project" value="TreeGrafter"/>
</dbReference>
<dbReference type="GeneID" id="123036442"/>
<dbReference type="PANTHER" id="PTHR12276:SF57">
    <property type="entry name" value="ENTH DOMAIN-CONTAINING PROTEIN 1"/>
    <property type="match status" value="1"/>
</dbReference>
<evidence type="ECO:0000313" key="4">
    <source>
        <dbReference type="Proteomes" id="UP000694545"/>
    </source>
</evidence>
<dbReference type="PROSITE" id="PS50942">
    <property type="entry name" value="ENTH"/>
    <property type="match status" value="1"/>
</dbReference>
<dbReference type="GO" id="GO:0005543">
    <property type="term" value="F:phospholipid binding"/>
    <property type="evidence" value="ECO:0007669"/>
    <property type="project" value="TreeGrafter"/>
</dbReference>
<evidence type="ECO:0000313" key="3">
    <source>
        <dbReference type="Ensembl" id="ENSVKKP00000025004.1"/>
    </source>
</evidence>
<dbReference type="GO" id="GO:0030125">
    <property type="term" value="C:clathrin vesicle coat"/>
    <property type="evidence" value="ECO:0007669"/>
    <property type="project" value="TreeGrafter"/>
</dbReference>
<evidence type="ECO:0000256" key="1">
    <source>
        <dbReference type="SAM" id="MobiDB-lite"/>
    </source>
</evidence>
<feature type="compositionally biased region" description="Polar residues" evidence="1">
    <location>
        <begin position="263"/>
        <end position="275"/>
    </location>
</feature>
<evidence type="ECO:0000259" key="2">
    <source>
        <dbReference type="PROSITE" id="PS50942"/>
    </source>
</evidence>
<dbReference type="PANTHER" id="PTHR12276">
    <property type="entry name" value="EPSIN/ENT-RELATED"/>
    <property type="match status" value="1"/>
</dbReference>
<keyword evidence="4" id="KW-1185">Reference proteome</keyword>
<dbReference type="FunFam" id="1.25.40.90:FF:000006">
    <property type="entry name" value="Clathrin interactor 1"/>
    <property type="match status" value="1"/>
</dbReference>